<keyword evidence="1" id="KW-0812">Transmembrane</keyword>
<gene>
    <name evidence="2" type="ORF">QNI22_18030</name>
</gene>
<proteinExistence type="predicted"/>
<dbReference type="RefSeq" id="WP_314512697.1">
    <property type="nucleotide sequence ID" value="NZ_JASJOU010000005.1"/>
</dbReference>
<comment type="caution">
    <text evidence="2">The sequence shown here is derived from an EMBL/GenBank/DDBJ whole genome shotgun (WGS) entry which is preliminary data.</text>
</comment>
<sequence>MITNDMVKPFTVEELSQLSMQLLSAPRDSPLFTQWTLAITKTSSKTLIELMTRLAMSNKDLSDQEFEKLRAIYPAILAAIESSNADDTVWAVEKIEKQFEQLNKRIYTLIVVSGLVVFLLVVLLIFK</sequence>
<keyword evidence="3" id="KW-1185">Reference proteome</keyword>
<organism evidence="2 3">
    <name type="scientific">Xanthocytophaga agilis</name>
    <dbReference type="NCBI Taxonomy" id="3048010"/>
    <lineage>
        <taxon>Bacteria</taxon>
        <taxon>Pseudomonadati</taxon>
        <taxon>Bacteroidota</taxon>
        <taxon>Cytophagia</taxon>
        <taxon>Cytophagales</taxon>
        <taxon>Rhodocytophagaceae</taxon>
        <taxon>Xanthocytophaga</taxon>
    </lineage>
</organism>
<dbReference type="EMBL" id="JASJOU010000005">
    <property type="protein sequence ID" value="MDJ1502573.1"/>
    <property type="molecule type" value="Genomic_DNA"/>
</dbReference>
<evidence type="ECO:0000256" key="1">
    <source>
        <dbReference type="SAM" id="Phobius"/>
    </source>
</evidence>
<evidence type="ECO:0000313" key="2">
    <source>
        <dbReference type="EMBL" id="MDJ1502573.1"/>
    </source>
</evidence>
<dbReference type="Proteomes" id="UP001232063">
    <property type="component" value="Unassembled WGS sequence"/>
</dbReference>
<reference evidence="2" key="1">
    <citation type="submission" date="2023-05" db="EMBL/GenBank/DDBJ databases">
        <authorList>
            <person name="Zhang X."/>
        </authorList>
    </citation>
    <scope>NUCLEOTIDE SEQUENCE</scope>
    <source>
        <strain evidence="2">BD1B2-1</strain>
    </source>
</reference>
<feature type="transmembrane region" description="Helical" evidence="1">
    <location>
        <begin position="106"/>
        <end position="126"/>
    </location>
</feature>
<keyword evidence="1" id="KW-1133">Transmembrane helix</keyword>
<keyword evidence="1" id="KW-0472">Membrane</keyword>
<dbReference type="AlphaFoldDB" id="A0AAE3UE48"/>
<accession>A0AAE3UE48</accession>
<name>A0AAE3UE48_9BACT</name>
<evidence type="ECO:0000313" key="3">
    <source>
        <dbReference type="Proteomes" id="UP001232063"/>
    </source>
</evidence>
<protein>
    <submittedName>
        <fullName evidence="2">Uncharacterized protein</fullName>
    </submittedName>
</protein>